<protein>
    <submittedName>
        <fullName evidence="1">Uncharacterized protein</fullName>
    </submittedName>
</protein>
<comment type="caution">
    <text evidence="1">The sequence shown here is derived from an EMBL/GenBank/DDBJ whole genome shotgun (WGS) entry which is preliminary data.</text>
</comment>
<evidence type="ECO:0000313" key="1">
    <source>
        <dbReference type="EMBL" id="KAK9121844.1"/>
    </source>
</evidence>
<proteinExistence type="predicted"/>
<gene>
    <name evidence="1" type="ORF">Syun_019461</name>
</gene>
<evidence type="ECO:0000313" key="2">
    <source>
        <dbReference type="Proteomes" id="UP001420932"/>
    </source>
</evidence>
<dbReference type="EMBL" id="JBBNAF010000008">
    <property type="protein sequence ID" value="KAK9121844.1"/>
    <property type="molecule type" value="Genomic_DNA"/>
</dbReference>
<name>A0AAP0IU81_9MAGN</name>
<organism evidence="1 2">
    <name type="scientific">Stephania yunnanensis</name>
    <dbReference type="NCBI Taxonomy" id="152371"/>
    <lineage>
        <taxon>Eukaryota</taxon>
        <taxon>Viridiplantae</taxon>
        <taxon>Streptophyta</taxon>
        <taxon>Embryophyta</taxon>
        <taxon>Tracheophyta</taxon>
        <taxon>Spermatophyta</taxon>
        <taxon>Magnoliopsida</taxon>
        <taxon>Ranunculales</taxon>
        <taxon>Menispermaceae</taxon>
        <taxon>Menispermoideae</taxon>
        <taxon>Cissampelideae</taxon>
        <taxon>Stephania</taxon>
    </lineage>
</organism>
<dbReference type="AlphaFoldDB" id="A0AAP0IU81"/>
<keyword evidence="2" id="KW-1185">Reference proteome</keyword>
<accession>A0AAP0IU81</accession>
<dbReference type="Proteomes" id="UP001420932">
    <property type="component" value="Unassembled WGS sequence"/>
</dbReference>
<sequence>MKRWGALSGPQSINRGVSPPQRLLTVNHLLTVFTPSSLLSRFSDLTISQSRLTSH</sequence>
<reference evidence="1 2" key="1">
    <citation type="submission" date="2024-01" db="EMBL/GenBank/DDBJ databases">
        <title>Genome assemblies of Stephania.</title>
        <authorList>
            <person name="Yang L."/>
        </authorList>
    </citation>
    <scope>NUCLEOTIDE SEQUENCE [LARGE SCALE GENOMIC DNA]</scope>
    <source>
        <strain evidence="1">YNDBR</strain>
        <tissue evidence="1">Leaf</tissue>
    </source>
</reference>